<dbReference type="Ensembl" id="ENSCLMT00005027010.1">
    <property type="protein sequence ID" value="ENSCLMP00005025858.1"/>
    <property type="gene ID" value="ENSCLMG00005012656.1"/>
</dbReference>
<name>A0A8C3G0N9_CYCLU</name>
<keyword evidence="2" id="KW-1185">Reference proteome</keyword>
<protein>
    <submittedName>
        <fullName evidence="1">Uncharacterized protein</fullName>
    </submittedName>
</protein>
<accession>A0A8C3G0N9</accession>
<evidence type="ECO:0000313" key="2">
    <source>
        <dbReference type="Proteomes" id="UP000694565"/>
    </source>
</evidence>
<proteinExistence type="predicted"/>
<reference evidence="1" key="2">
    <citation type="submission" date="2025-09" db="UniProtKB">
        <authorList>
            <consortium name="Ensembl"/>
        </authorList>
    </citation>
    <scope>IDENTIFICATION</scope>
</reference>
<dbReference type="AlphaFoldDB" id="A0A8C3G0N9"/>
<sequence length="104" mass="11591">IRLNFGPVFTCSCPMEGKPGEGPEAMDVTLICPAIWPMLLVAMLLAMETLLRFMPFPLYMLLLLCWANCGDACCCENILGRGKEKEMGELEHLTMGAEKLLQEH</sequence>
<dbReference type="GeneTree" id="ENSGT00960000188576"/>
<dbReference type="Proteomes" id="UP000694565">
    <property type="component" value="Unplaced"/>
</dbReference>
<evidence type="ECO:0000313" key="1">
    <source>
        <dbReference type="Ensembl" id="ENSCLMP00005025858.1"/>
    </source>
</evidence>
<reference evidence="1" key="1">
    <citation type="submission" date="2025-08" db="UniProtKB">
        <authorList>
            <consortium name="Ensembl"/>
        </authorList>
    </citation>
    <scope>IDENTIFICATION</scope>
</reference>
<organism evidence="1 2">
    <name type="scientific">Cyclopterus lumpus</name>
    <name type="common">Lumpsucker</name>
    <dbReference type="NCBI Taxonomy" id="8103"/>
    <lineage>
        <taxon>Eukaryota</taxon>
        <taxon>Metazoa</taxon>
        <taxon>Chordata</taxon>
        <taxon>Craniata</taxon>
        <taxon>Vertebrata</taxon>
        <taxon>Euteleostomi</taxon>
        <taxon>Actinopterygii</taxon>
        <taxon>Neopterygii</taxon>
        <taxon>Teleostei</taxon>
        <taxon>Neoteleostei</taxon>
        <taxon>Acanthomorphata</taxon>
        <taxon>Eupercaria</taxon>
        <taxon>Perciformes</taxon>
        <taxon>Cottioidei</taxon>
        <taxon>Cottales</taxon>
        <taxon>Cyclopteridae</taxon>
        <taxon>Cyclopterus</taxon>
    </lineage>
</organism>